<dbReference type="NCBIfam" id="NF003678">
    <property type="entry name" value="PRK05305.1-2"/>
    <property type="match status" value="1"/>
</dbReference>
<keyword evidence="6 11" id="KW-0865">Zymogen</keyword>
<dbReference type="Proteomes" id="UP000636891">
    <property type="component" value="Unassembled WGS sequence"/>
</dbReference>
<keyword evidence="12" id="KW-1133">Transmembrane helix</keyword>
<evidence type="ECO:0000313" key="14">
    <source>
        <dbReference type="Proteomes" id="UP000636891"/>
    </source>
</evidence>
<evidence type="ECO:0000256" key="9">
    <source>
        <dbReference type="ARBA" id="ARBA00023264"/>
    </source>
</evidence>
<reference evidence="13 14" key="1">
    <citation type="submission" date="2020-08" db="EMBL/GenBank/DDBJ databases">
        <title>Genome public.</title>
        <authorList>
            <person name="Liu C."/>
            <person name="Sun Q."/>
        </authorList>
    </citation>
    <scope>NUCLEOTIDE SEQUENCE [LARGE SCALE GENOMIC DNA]</scope>
    <source>
        <strain evidence="13 14">New-7</strain>
    </source>
</reference>
<evidence type="ECO:0000256" key="10">
    <source>
        <dbReference type="ARBA" id="ARBA00023317"/>
    </source>
</evidence>
<comment type="subcellular location">
    <subcellularLocation>
        <location evidence="11">Cell membrane</location>
        <topology evidence="11">Peripheral membrane protein</topology>
    </subcellularLocation>
</comment>
<keyword evidence="9 11" id="KW-1208">Phospholipid metabolism</keyword>
<dbReference type="GO" id="GO:0004609">
    <property type="term" value="F:phosphatidylserine decarboxylase activity"/>
    <property type="evidence" value="ECO:0007669"/>
    <property type="project" value="UniProtKB-EC"/>
</dbReference>
<evidence type="ECO:0000313" key="13">
    <source>
        <dbReference type="EMBL" id="MBC5615954.1"/>
    </source>
</evidence>
<feature type="transmembrane region" description="Helical" evidence="12">
    <location>
        <begin position="33"/>
        <end position="52"/>
    </location>
</feature>
<feature type="chain" id="PRO_5044945074" description="Phosphatidylserine decarboxylase alpha chain" evidence="11">
    <location>
        <begin position="185"/>
        <end position="218"/>
    </location>
</feature>
<dbReference type="EMBL" id="JACOOK010000001">
    <property type="protein sequence ID" value="MBC5615954.1"/>
    <property type="molecule type" value="Genomic_DNA"/>
</dbReference>
<feature type="active site" description="Schiff-base intermediate with substrate; via pyruvic acid" evidence="11">
    <location>
        <position position="185"/>
    </location>
</feature>
<keyword evidence="3 11" id="KW-0210">Decarboxylase</keyword>
<evidence type="ECO:0000256" key="3">
    <source>
        <dbReference type="ARBA" id="ARBA00022793"/>
    </source>
</evidence>
<dbReference type="Pfam" id="PF02666">
    <property type="entry name" value="PS_Dcarbxylase"/>
    <property type="match status" value="1"/>
</dbReference>
<comment type="similarity">
    <text evidence="11">Belongs to the phosphatidylserine decarboxylase family. PSD-A subfamily.</text>
</comment>
<proteinExistence type="inferred from homology"/>
<dbReference type="InterPro" id="IPR033175">
    <property type="entry name" value="PSD-A"/>
</dbReference>
<dbReference type="PANTHER" id="PTHR35809">
    <property type="entry name" value="ARCHAETIDYLSERINE DECARBOXYLASE PROENZYME-RELATED"/>
    <property type="match status" value="1"/>
</dbReference>
<keyword evidence="2 11" id="KW-0444">Lipid biosynthesis</keyword>
<comment type="catalytic activity">
    <reaction evidence="11">
        <text>a 1,2-diacyl-sn-glycero-3-phospho-L-serine + H(+) = a 1,2-diacyl-sn-glycero-3-phosphoethanolamine + CO2</text>
        <dbReference type="Rhea" id="RHEA:20828"/>
        <dbReference type="ChEBI" id="CHEBI:15378"/>
        <dbReference type="ChEBI" id="CHEBI:16526"/>
        <dbReference type="ChEBI" id="CHEBI:57262"/>
        <dbReference type="ChEBI" id="CHEBI:64612"/>
        <dbReference type="EC" id="4.1.1.65"/>
    </reaction>
</comment>
<keyword evidence="8 11" id="KW-0456">Lyase</keyword>
<evidence type="ECO:0000256" key="7">
    <source>
        <dbReference type="ARBA" id="ARBA00023209"/>
    </source>
</evidence>
<evidence type="ECO:0000256" key="2">
    <source>
        <dbReference type="ARBA" id="ARBA00022516"/>
    </source>
</evidence>
<keyword evidence="1 11" id="KW-1003">Cell membrane</keyword>
<dbReference type="RefSeq" id="WP_118656441.1">
    <property type="nucleotide sequence ID" value="NZ_JACOOK010000001.1"/>
</dbReference>
<keyword evidence="14" id="KW-1185">Reference proteome</keyword>
<feature type="chain" id="PRO_5044945075" description="Phosphatidylserine decarboxylase beta chain" evidence="11">
    <location>
        <begin position="1"/>
        <end position="184"/>
    </location>
</feature>
<protein>
    <recommendedName>
        <fullName evidence="11">Phosphatidylserine decarboxylase proenzyme</fullName>
        <ecNumber evidence="11">4.1.1.65</ecNumber>
    </recommendedName>
    <component>
        <recommendedName>
            <fullName evidence="11">Phosphatidylserine decarboxylase alpha chain</fullName>
        </recommendedName>
    </component>
    <component>
        <recommendedName>
            <fullName evidence="11">Phosphatidylserine decarboxylase beta chain</fullName>
        </recommendedName>
    </component>
</protein>
<dbReference type="HAMAP" id="MF_00664">
    <property type="entry name" value="PS_decarb_PSD_A"/>
    <property type="match status" value="1"/>
</dbReference>
<evidence type="ECO:0000256" key="6">
    <source>
        <dbReference type="ARBA" id="ARBA00023145"/>
    </source>
</evidence>
<keyword evidence="12" id="KW-0812">Transmembrane</keyword>
<dbReference type="PANTHER" id="PTHR35809:SF1">
    <property type="entry name" value="ARCHAETIDYLSERINE DECARBOXYLASE PROENZYME-RELATED"/>
    <property type="match status" value="1"/>
</dbReference>
<feature type="transmembrane region" description="Helical" evidence="12">
    <location>
        <begin position="7"/>
        <end position="27"/>
    </location>
</feature>
<keyword evidence="7 11" id="KW-0594">Phospholipid biosynthesis</keyword>
<comment type="cofactor">
    <cofactor evidence="11">
        <name>pyruvate</name>
        <dbReference type="ChEBI" id="CHEBI:15361"/>
    </cofactor>
    <text evidence="11">Binds 1 pyruvoyl group covalently per subunit.</text>
</comment>
<feature type="modified residue" description="Pyruvic acid (Ser); by autocatalysis" evidence="11">
    <location>
        <position position="185"/>
    </location>
</feature>
<keyword evidence="10 11" id="KW-0670">Pyruvate</keyword>
<evidence type="ECO:0000256" key="12">
    <source>
        <dbReference type="SAM" id="Phobius"/>
    </source>
</evidence>
<evidence type="ECO:0000256" key="1">
    <source>
        <dbReference type="ARBA" id="ARBA00022475"/>
    </source>
</evidence>
<comment type="pathway">
    <text evidence="11">Phospholipid metabolism; phosphatidylethanolamine biosynthesis; phosphatidylethanolamine from CDP-diacylglycerol: step 2/2.</text>
</comment>
<comment type="function">
    <text evidence="11">Catalyzes the formation of phosphatidylethanolamine (PtdEtn) from phosphatidylserine (PtdSer).</text>
</comment>
<accession>A0ABR7CJX3</accession>
<keyword evidence="4 11" id="KW-0443">Lipid metabolism</keyword>
<evidence type="ECO:0000256" key="4">
    <source>
        <dbReference type="ARBA" id="ARBA00023098"/>
    </source>
</evidence>
<gene>
    <name evidence="11" type="primary">psd</name>
    <name evidence="13" type="ORF">H8S08_02830</name>
</gene>
<keyword evidence="5 11" id="KW-0472">Membrane</keyword>
<comment type="PTM">
    <text evidence="11">Is synthesized initially as an inactive proenzyme. Formation of the active enzyme involves a self-maturation process in which the active site pyruvoyl group is generated from an internal serine residue via an autocatalytic post-translational modification. Two non-identical subunits are generated from the proenzyme in this reaction, and the pyruvate is formed at the N-terminus of the alpha chain, which is derived from the carboxyl end of the proenzyme. The post-translation cleavage follows an unusual pathway, termed non-hydrolytic serinolysis, in which the side chain hydroxyl group of the serine supplies its oxygen atom to form the C-terminus of the beta chain, while the remainder of the serine residue undergoes an oxidative deamination to produce ammonia and the pyruvoyl prosthetic group on the alpha chain.</text>
</comment>
<comment type="caution">
    <text evidence="13">The sequence shown here is derived from an EMBL/GenBank/DDBJ whole genome shotgun (WGS) entry which is preliminary data.</text>
</comment>
<evidence type="ECO:0000256" key="11">
    <source>
        <dbReference type="HAMAP-Rule" id="MF_00664"/>
    </source>
</evidence>
<evidence type="ECO:0000256" key="8">
    <source>
        <dbReference type="ARBA" id="ARBA00023239"/>
    </source>
</evidence>
<organism evidence="13 14">
    <name type="scientific">Alistipes hominis</name>
    <dbReference type="NCBI Taxonomy" id="2763015"/>
    <lineage>
        <taxon>Bacteria</taxon>
        <taxon>Pseudomonadati</taxon>
        <taxon>Bacteroidota</taxon>
        <taxon>Bacteroidia</taxon>
        <taxon>Bacteroidales</taxon>
        <taxon>Rikenellaceae</taxon>
        <taxon>Alistipes</taxon>
    </lineage>
</organism>
<feature type="site" description="Cleavage (non-hydrolytic); by autocatalysis" evidence="11">
    <location>
        <begin position="184"/>
        <end position="185"/>
    </location>
</feature>
<sequence>MKIHKEGAPIILCAAALAIVLAVLSFWLLPTAAAWIVSVTAWIGVLFITSFFRSPSRPLLQDDGAVYSPADGTIVALEEVEEKEYFKDNRIVVSVFMSIWNVHINWFPVSGTVDYFRHHHGLFLVAWHPKSSEDNERTTTVVDMGGQKIMFRQIAGMVARRIVSYARVGHRVEQNSQCGFIKFGSRVDLFLPLDADIRVKLGDKVVGTQTLIARLKKQ</sequence>
<comment type="subunit">
    <text evidence="11">Heterodimer of a large membrane-associated beta subunit and a small pyruvoyl-containing alpha subunit.</text>
</comment>
<name>A0ABR7CJX3_9BACT</name>
<dbReference type="InterPro" id="IPR003817">
    <property type="entry name" value="PS_Dcarbxylase"/>
</dbReference>
<evidence type="ECO:0000256" key="5">
    <source>
        <dbReference type="ARBA" id="ARBA00023136"/>
    </source>
</evidence>
<dbReference type="EC" id="4.1.1.65" evidence="11"/>